<keyword evidence="2" id="KW-0238">DNA-binding</keyword>
<dbReference type="Gene3D" id="1.10.10.10">
    <property type="entry name" value="Winged helix-like DNA-binding domain superfamily/Winged helix DNA-binding domain"/>
    <property type="match status" value="1"/>
</dbReference>
<reference evidence="5 6" key="1">
    <citation type="submission" date="2017-01" db="EMBL/GenBank/DDBJ databases">
        <authorList>
            <person name="Varghese N."/>
            <person name="Submissions S."/>
        </authorList>
    </citation>
    <scope>NUCLEOTIDE SEQUENCE [LARGE SCALE GENOMIC DNA]</scope>
    <source>
        <strain evidence="5 6">ATCC 35905</strain>
    </source>
</reference>
<accession>A0A8G2CMU3</accession>
<evidence type="ECO:0000313" key="6">
    <source>
        <dbReference type="Proteomes" id="UP000186308"/>
    </source>
</evidence>
<dbReference type="InterPro" id="IPR036390">
    <property type="entry name" value="WH_DNA-bd_sf"/>
</dbReference>
<dbReference type="Proteomes" id="UP000186308">
    <property type="component" value="Unassembled WGS sequence"/>
</dbReference>
<name>A0A8G2CMU3_ACIRU</name>
<dbReference type="PRINTS" id="PR00035">
    <property type="entry name" value="HTHGNTR"/>
</dbReference>
<dbReference type="InterPro" id="IPR000524">
    <property type="entry name" value="Tscrpt_reg_HTH_GntR"/>
</dbReference>
<evidence type="ECO:0000259" key="4">
    <source>
        <dbReference type="PROSITE" id="PS50949"/>
    </source>
</evidence>
<evidence type="ECO:0000256" key="1">
    <source>
        <dbReference type="ARBA" id="ARBA00023015"/>
    </source>
</evidence>
<keyword evidence="1" id="KW-0805">Transcription regulation</keyword>
<dbReference type="Pfam" id="PF00392">
    <property type="entry name" value="GntR"/>
    <property type="match status" value="1"/>
</dbReference>
<dbReference type="PROSITE" id="PS50949">
    <property type="entry name" value="HTH_GNTR"/>
    <property type="match status" value="1"/>
</dbReference>
<dbReference type="Gene3D" id="1.20.120.530">
    <property type="entry name" value="GntR ligand-binding domain-like"/>
    <property type="match status" value="1"/>
</dbReference>
<dbReference type="Pfam" id="PF07729">
    <property type="entry name" value="FCD"/>
    <property type="match status" value="1"/>
</dbReference>
<dbReference type="InterPro" id="IPR008920">
    <property type="entry name" value="TF_FadR/GntR_C"/>
</dbReference>
<evidence type="ECO:0000256" key="3">
    <source>
        <dbReference type="ARBA" id="ARBA00023163"/>
    </source>
</evidence>
<keyword evidence="6" id="KW-1185">Reference proteome</keyword>
<dbReference type="OrthoDB" id="9812290at2"/>
<dbReference type="SUPFAM" id="SSF46785">
    <property type="entry name" value="Winged helix' DNA-binding domain"/>
    <property type="match status" value="1"/>
</dbReference>
<keyword evidence="3" id="KW-0804">Transcription</keyword>
<gene>
    <name evidence="5" type="ORF">SAMN05421828_12412</name>
</gene>
<evidence type="ECO:0000256" key="2">
    <source>
        <dbReference type="ARBA" id="ARBA00023125"/>
    </source>
</evidence>
<protein>
    <submittedName>
        <fullName evidence="5">Transcriptional regulator, GntR family</fullName>
    </submittedName>
</protein>
<dbReference type="EMBL" id="FTNE01000024">
    <property type="protein sequence ID" value="SIR31286.1"/>
    <property type="molecule type" value="Genomic_DNA"/>
</dbReference>
<sequence>MLMRTSVYAALKDDIIACRLMPGTELREPEIAARYSVGRSPLREALLRLEAEGLVVIVPRQYCRVAPISLRDAADMFGLRRVLEPEAARLVARTADDAARTRLLAVAAGDEAADFIDDNRRFHCTLASLAPNRRLGASCVEIIEQSDRLVRVSLAQIEGRRPDLLIGEHRAIADAVVRGDARTAARLLRAHIDAAETRVLSALRRAAVID</sequence>
<dbReference type="InterPro" id="IPR011711">
    <property type="entry name" value="GntR_C"/>
</dbReference>
<dbReference type="SMART" id="SM00345">
    <property type="entry name" value="HTH_GNTR"/>
    <property type="match status" value="1"/>
</dbReference>
<comment type="caution">
    <text evidence="5">The sequence shown here is derived from an EMBL/GenBank/DDBJ whole genome shotgun (WGS) entry which is preliminary data.</text>
</comment>
<organism evidence="5 6">
    <name type="scientific">Acidiphilium rubrum</name>
    <dbReference type="NCBI Taxonomy" id="526"/>
    <lineage>
        <taxon>Bacteria</taxon>
        <taxon>Pseudomonadati</taxon>
        <taxon>Pseudomonadota</taxon>
        <taxon>Alphaproteobacteria</taxon>
        <taxon>Acetobacterales</taxon>
        <taxon>Acidocellaceae</taxon>
        <taxon>Acidiphilium</taxon>
    </lineage>
</organism>
<dbReference type="SMART" id="SM00895">
    <property type="entry name" value="FCD"/>
    <property type="match status" value="1"/>
</dbReference>
<dbReference type="GO" id="GO:0003700">
    <property type="term" value="F:DNA-binding transcription factor activity"/>
    <property type="evidence" value="ECO:0007669"/>
    <property type="project" value="InterPro"/>
</dbReference>
<feature type="domain" description="HTH gntR-type" evidence="4">
    <location>
        <begin position="1"/>
        <end position="68"/>
    </location>
</feature>
<dbReference type="GO" id="GO:0003677">
    <property type="term" value="F:DNA binding"/>
    <property type="evidence" value="ECO:0007669"/>
    <property type="project" value="UniProtKB-KW"/>
</dbReference>
<evidence type="ECO:0000313" key="5">
    <source>
        <dbReference type="EMBL" id="SIR31286.1"/>
    </source>
</evidence>
<dbReference type="PANTHER" id="PTHR43537:SF45">
    <property type="entry name" value="GNTR FAMILY REGULATORY PROTEIN"/>
    <property type="match status" value="1"/>
</dbReference>
<dbReference type="SUPFAM" id="SSF48008">
    <property type="entry name" value="GntR ligand-binding domain-like"/>
    <property type="match status" value="1"/>
</dbReference>
<proteinExistence type="predicted"/>
<dbReference type="InterPro" id="IPR036388">
    <property type="entry name" value="WH-like_DNA-bd_sf"/>
</dbReference>
<dbReference type="AlphaFoldDB" id="A0A8G2CMU3"/>
<dbReference type="PANTHER" id="PTHR43537">
    <property type="entry name" value="TRANSCRIPTIONAL REGULATOR, GNTR FAMILY"/>
    <property type="match status" value="1"/>
</dbReference>